<accession>A0A9W4XUY4</accession>
<proteinExistence type="predicted"/>
<evidence type="ECO:0000313" key="4">
    <source>
        <dbReference type="Proteomes" id="UP001152607"/>
    </source>
</evidence>
<organism evidence="3 4">
    <name type="scientific">Periconia digitata</name>
    <dbReference type="NCBI Taxonomy" id="1303443"/>
    <lineage>
        <taxon>Eukaryota</taxon>
        <taxon>Fungi</taxon>
        <taxon>Dikarya</taxon>
        <taxon>Ascomycota</taxon>
        <taxon>Pezizomycotina</taxon>
        <taxon>Dothideomycetes</taxon>
        <taxon>Pleosporomycetidae</taxon>
        <taxon>Pleosporales</taxon>
        <taxon>Massarineae</taxon>
        <taxon>Periconiaceae</taxon>
        <taxon>Periconia</taxon>
    </lineage>
</organism>
<feature type="region of interest" description="Disordered" evidence="1">
    <location>
        <begin position="16"/>
        <end position="39"/>
    </location>
</feature>
<evidence type="ECO:0000259" key="2">
    <source>
        <dbReference type="Pfam" id="PF02037"/>
    </source>
</evidence>
<dbReference type="InterPro" id="IPR003034">
    <property type="entry name" value="SAP_dom"/>
</dbReference>
<dbReference type="OrthoDB" id="3993201at2759"/>
<protein>
    <recommendedName>
        <fullName evidence="2">SAP domain-containing protein</fullName>
    </recommendedName>
</protein>
<name>A0A9W4XUY4_9PLEO</name>
<evidence type="ECO:0000256" key="1">
    <source>
        <dbReference type="SAM" id="MobiDB-lite"/>
    </source>
</evidence>
<evidence type="ECO:0000313" key="3">
    <source>
        <dbReference type="EMBL" id="CAI6338631.1"/>
    </source>
</evidence>
<dbReference type="Proteomes" id="UP001152607">
    <property type="component" value="Unassembled WGS sequence"/>
</dbReference>
<sequence>MQASGASSRAFKAIAAGSKQTRGLHMTGPATFSSLLTSERPAMNLPRDLAGLRTECSKRKLPTSGSKDELVSRLSAHELANTRSFSSAVQNSKRIVPAVSETGKSVRHFNTSRSHKAVGDSSTIDFAFIPDFDPDTQSAPVEIRVPILPQTTIPFEAVTEEAEEAVMLPSIYTVAADGTHIHAPSAMSEMVDSNQTDFQGLASDVASKLSKDVEESAGMARQLWSGFVDDVFGPKAPAKA</sequence>
<keyword evidence="4" id="KW-1185">Reference proteome</keyword>
<dbReference type="Gene3D" id="1.10.720.30">
    <property type="entry name" value="SAP domain"/>
    <property type="match status" value="1"/>
</dbReference>
<comment type="caution">
    <text evidence="3">The sequence shown here is derived from an EMBL/GenBank/DDBJ whole genome shotgun (WGS) entry which is preliminary data.</text>
</comment>
<gene>
    <name evidence="3" type="ORF">PDIGIT_LOCUS11761</name>
</gene>
<feature type="domain" description="SAP" evidence="2">
    <location>
        <begin position="50"/>
        <end position="75"/>
    </location>
</feature>
<dbReference type="AlphaFoldDB" id="A0A9W4XUY4"/>
<dbReference type="Pfam" id="PF02037">
    <property type="entry name" value="SAP"/>
    <property type="match status" value="1"/>
</dbReference>
<dbReference type="InterPro" id="IPR036361">
    <property type="entry name" value="SAP_dom_sf"/>
</dbReference>
<reference evidence="3" key="1">
    <citation type="submission" date="2023-01" db="EMBL/GenBank/DDBJ databases">
        <authorList>
            <person name="Van Ghelder C."/>
            <person name="Rancurel C."/>
        </authorList>
    </citation>
    <scope>NUCLEOTIDE SEQUENCE</scope>
    <source>
        <strain evidence="3">CNCM I-4278</strain>
    </source>
</reference>
<dbReference type="EMBL" id="CAOQHR010000008">
    <property type="protein sequence ID" value="CAI6338631.1"/>
    <property type="molecule type" value="Genomic_DNA"/>
</dbReference>